<evidence type="ECO:0000313" key="3">
    <source>
        <dbReference type="Proteomes" id="UP001473302"/>
    </source>
</evidence>
<dbReference type="EMBL" id="BAABUK010000052">
    <property type="protein sequence ID" value="GAA5817841.1"/>
    <property type="molecule type" value="Genomic_DNA"/>
</dbReference>
<protein>
    <recommendedName>
        <fullName evidence="4">DUF2382 domain-containing protein</fullName>
    </recommendedName>
</protein>
<name>A0ABP9ZFE2_9FUNG</name>
<proteinExistence type="predicted"/>
<sequence>MPGQKVRTEDQMTKQTSNGRETILTREVNIVPGSEVIDKNPLILEEATRDVPADKVTEKEGVIEERTTDATRRRLDQEQITKEKLRELDSELP</sequence>
<comment type="caution">
    <text evidence="2">The sequence shown here is derived from an EMBL/GenBank/DDBJ whole genome shotgun (WGS) entry which is preliminary data.</text>
</comment>
<gene>
    <name evidence="2" type="ORF">MFLAVUS_011400</name>
</gene>
<reference evidence="2 3" key="1">
    <citation type="submission" date="2024-04" db="EMBL/GenBank/DDBJ databases">
        <title>genome sequences of Mucor flavus KT1a and Helicostylum pulchrum KT1b strains isolated from the surface of a dry-aged beef.</title>
        <authorList>
            <person name="Toyotome T."/>
            <person name="Hosono M."/>
            <person name="Torimaru M."/>
            <person name="Fukuda K."/>
            <person name="Mikami N."/>
        </authorList>
    </citation>
    <scope>NUCLEOTIDE SEQUENCE [LARGE SCALE GENOMIC DNA]</scope>
    <source>
        <strain evidence="2 3">KT1a</strain>
    </source>
</reference>
<evidence type="ECO:0008006" key="4">
    <source>
        <dbReference type="Google" id="ProtNLM"/>
    </source>
</evidence>
<organism evidence="2 3">
    <name type="scientific">Mucor flavus</name>
    <dbReference type="NCBI Taxonomy" id="439312"/>
    <lineage>
        <taxon>Eukaryota</taxon>
        <taxon>Fungi</taxon>
        <taxon>Fungi incertae sedis</taxon>
        <taxon>Mucoromycota</taxon>
        <taxon>Mucoromycotina</taxon>
        <taxon>Mucoromycetes</taxon>
        <taxon>Mucorales</taxon>
        <taxon>Mucorineae</taxon>
        <taxon>Mucoraceae</taxon>
        <taxon>Mucor</taxon>
    </lineage>
</organism>
<keyword evidence="3" id="KW-1185">Reference proteome</keyword>
<feature type="compositionally biased region" description="Basic and acidic residues" evidence="1">
    <location>
        <begin position="1"/>
        <end position="12"/>
    </location>
</feature>
<evidence type="ECO:0000256" key="1">
    <source>
        <dbReference type="SAM" id="MobiDB-lite"/>
    </source>
</evidence>
<accession>A0ABP9ZFE2</accession>
<evidence type="ECO:0000313" key="2">
    <source>
        <dbReference type="EMBL" id="GAA5817841.1"/>
    </source>
</evidence>
<feature type="region of interest" description="Disordered" evidence="1">
    <location>
        <begin position="1"/>
        <end position="21"/>
    </location>
</feature>
<dbReference type="Proteomes" id="UP001473302">
    <property type="component" value="Unassembled WGS sequence"/>
</dbReference>